<evidence type="ECO:0000256" key="7">
    <source>
        <dbReference type="ARBA" id="ARBA00038947"/>
    </source>
</evidence>
<dbReference type="EMBL" id="ML178898">
    <property type="protein sequence ID" value="TFK95260.1"/>
    <property type="molecule type" value="Genomic_DNA"/>
</dbReference>
<evidence type="ECO:0000256" key="4">
    <source>
        <dbReference type="ARBA" id="ARBA00023235"/>
    </source>
</evidence>
<dbReference type="PROSITE" id="PS01129">
    <property type="entry name" value="PSI_RLU"/>
    <property type="match status" value="1"/>
</dbReference>
<evidence type="ECO:0000256" key="11">
    <source>
        <dbReference type="ARBA" id="ARBA00042700"/>
    </source>
</evidence>
<dbReference type="OrthoDB" id="428658at2759"/>
<dbReference type="EC" id="5.4.99.43" evidence="7"/>
<keyword evidence="3" id="KW-0496">Mitochondrion</keyword>
<evidence type="ECO:0000259" key="12">
    <source>
        <dbReference type="Pfam" id="PF00849"/>
    </source>
</evidence>
<evidence type="ECO:0000256" key="6">
    <source>
        <dbReference type="ARBA" id="ARBA00037513"/>
    </source>
</evidence>
<organism evidence="13 14">
    <name type="scientific">Pterulicium gracile</name>
    <dbReference type="NCBI Taxonomy" id="1884261"/>
    <lineage>
        <taxon>Eukaryota</taxon>
        <taxon>Fungi</taxon>
        <taxon>Dikarya</taxon>
        <taxon>Basidiomycota</taxon>
        <taxon>Agaricomycotina</taxon>
        <taxon>Agaricomycetes</taxon>
        <taxon>Agaricomycetidae</taxon>
        <taxon>Agaricales</taxon>
        <taxon>Pleurotineae</taxon>
        <taxon>Pterulaceae</taxon>
        <taxon>Pterulicium</taxon>
    </lineage>
</organism>
<accession>A0A5C3Q4D9</accession>
<dbReference type="Proteomes" id="UP000305067">
    <property type="component" value="Unassembled WGS sequence"/>
</dbReference>
<dbReference type="InterPro" id="IPR006224">
    <property type="entry name" value="PsdUridine_synth_RluA-like_CS"/>
</dbReference>
<evidence type="ECO:0000256" key="1">
    <source>
        <dbReference type="ARBA" id="ARBA00004173"/>
    </source>
</evidence>
<evidence type="ECO:0000256" key="9">
    <source>
        <dbReference type="ARBA" id="ARBA00041561"/>
    </source>
</evidence>
<dbReference type="InterPro" id="IPR006145">
    <property type="entry name" value="PsdUridine_synth_RsuA/RluA"/>
</dbReference>
<evidence type="ECO:0000313" key="13">
    <source>
        <dbReference type="EMBL" id="TFK95260.1"/>
    </source>
</evidence>
<keyword evidence="4" id="KW-0413">Isomerase</keyword>
<comment type="function">
    <text evidence="6">Pseudouridylate synthase responsible for the pseudouridine-2819 formation in mitochondrial 21S rRNA. May modulate the efficiency or the fidelity of the mitochondrial translation machinery.</text>
</comment>
<evidence type="ECO:0000256" key="5">
    <source>
        <dbReference type="ARBA" id="ARBA00036927"/>
    </source>
</evidence>
<dbReference type="PANTHER" id="PTHR21600">
    <property type="entry name" value="MITOCHONDRIAL RNA PSEUDOURIDINE SYNTHASE"/>
    <property type="match status" value="1"/>
</dbReference>
<reference evidence="13 14" key="1">
    <citation type="journal article" date="2019" name="Nat. Ecol. Evol.">
        <title>Megaphylogeny resolves global patterns of mushroom evolution.</title>
        <authorList>
            <person name="Varga T."/>
            <person name="Krizsan K."/>
            <person name="Foldi C."/>
            <person name="Dima B."/>
            <person name="Sanchez-Garcia M."/>
            <person name="Sanchez-Ramirez S."/>
            <person name="Szollosi G.J."/>
            <person name="Szarkandi J.G."/>
            <person name="Papp V."/>
            <person name="Albert L."/>
            <person name="Andreopoulos W."/>
            <person name="Angelini C."/>
            <person name="Antonin V."/>
            <person name="Barry K.W."/>
            <person name="Bougher N.L."/>
            <person name="Buchanan P."/>
            <person name="Buyck B."/>
            <person name="Bense V."/>
            <person name="Catcheside P."/>
            <person name="Chovatia M."/>
            <person name="Cooper J."/>
            <person name="Damon W."/>
            <person name="Desjardin D."/>
            <person name="Finy P."/>
            <person name="Geml J."/>
            <person name="Haridas S."/>
            <person name="Hughes K."/>
            <person name="Justo A."/>
            <person name="Karasinski D."/>
            <person name="Kautmanova I."/>
            <person name="Kiss B."/>
            <person name="Kocsube S."/>
            <person name="Kotiranta H."/>
            <person name="LaButti K.M."/>
            <person name="Lechner B.E."/>
            <person name="Liimatainen K."/>
            <person name="Lipzen A."/>
            <person name="Lukacs Z."/>
            <person name="Mihaltcheva S."/>
            <person name="Morgado L.N."/>
            <person name="Niskanen T."/>
            <person name="Noordeloos M.E."/>
            <person name="Ohm R.A."/>
            <person name="Ortiz-Santana B."/>
            <person name="Ovrebo C."/>
            <person name="Racz N."/>
            <person name="Riley R."/>
            <person name="Savchenko A."/>
            <person name="Shiryaev A."/>
            <person name="Soop K."/>
            <person name="Spirin V."/>
            <person name="Szebenyi C."/>
            <person name="Tomsovsky M."/>
            <person name="Tulloss R.E."/>
            <person name="Uehling J."/>
            <person name="Grigoriev I.V."/>
            <person name="Vagvolgyi C."/>
            <person name="Papp T."/>
            <person name="Martin F.M."/>
            <person name="Miettinen O."/>
            <person name="Hibbett D.S."/>
            <person name="Nagy L.G."/>
        </authorList>
    </citation>
    <scope>NUCLEOTIDE SEQUENCE [LARGE SCALE GENOMIC DNA]</scope>
    <source>
        <strain evidence="13 14">CBS 309.79</strain>
    </source>
</reference>
<dbReference type="STRING" id="1884261.A0A5C3Q4D9"/>
<dbReference type="InterPro" id="IPR050188">
    <property type="entry name" value="RluA_PseudoU_synthase"/>
</dbReference>
<protein>
    <recommendedName>
        <fullName evidence="8">21S rRNA pseudouridine(2819) synthase</fullName>
        <ecNumber evidence="7">5.4.99.43</ecNumber>
    </recommendedName>
    <alternativeName>
        <fullName evidence="10">Pseudouridine synthase 5</fullName>
    </alternativeName>
    <alternativeName>
        <fullName evidence="9">Pseudouridylate synthase PUS5</fullName>
    </alternativeName>
    <alternativeName>
        <fullName evidence="11">Uracil hydrolyase PUS5</fullName>
    </alternativeName>
</protein>
<evidence type="ECO:0000256" key="10">
    <source>
        <dbReference type="ARBA" id="ARBA00041978"/>
    </source>
</evidence>
<dbReference type="InterPro" id="IPR020103">
    <property type="entry name" value="PsdUridine_synth_cat_dom_sf"/>
</dbReference>
<dbReference type="GO" id="GO:0000455">
    <property type="term" value="P:enzyme-directed rRNA pseudouridine synthesis"/>
    <property type="evidence" value="ECO:0007669"/>
    <property type="project" value="TreeGrafter"/>
</dbReference>
<feature type="domain" description="Pseudouridine synthase RsuA/RluA-like" evidence="12">
    <location>
        <begin position="17"/>
        <end position="188"/>
    </location>
</feature>
<evidence type="ECO:0000256" key="3">
    <source>
        <dbReference type="ARBA" id="ARBA00023128"/>
    </source>
</evidence>
<comment type="catalytic activity">
    <reaction evidence="5">
        <text>uridine(2819) in 21S rRNA = pseudouridine(2819) in 21S rRNA</text>
        <dbReference type="Rhea" id="RHEA:42556"/>
        <dbReference type="Rhea" id="RHEA-COMP:10113"/>
        <dbReference type="Rhea" id="RHEA-COMP:10114"/>
        <dbReference type="ChEBI" id="CHEBI:65314"/>
        <dbReference type="ChEBI" id="CHEBI:65315"/>
        <dbReference type="EC" id="5.4.99.43"/>
    </reaction>
</comment>
<dbReference type="AlphaFoldDB" id="A0A5C3Q4D9"/>
<dbReference type="GO" id="GO:0005739">
    <property type="term" value="C:mitochondrion"/>
    <property type="evidence" value="ECO:0007669"/>
    <property type="project" value="UniProtKB-SubCell"/>
</dbReference>
<gene>
    <name evidence="13" type="ORF">BDV98DRAFT_598787</name>
</gene>
<sequence>MNNVDILKNILYHDRAVIVLNKPAGLVAQGGSAPTPPDRDPRTSYYLANVLEELKVTLGLSEAPYTVHRLDKGTTGCLVLAKTPHAAKALSNQFNRRDAAPGDDLHVEKRYFSLVQNAKSAAGGEIRTPLVNRDGRMSAALAPRSADSPGVEKEAATDWKLLSTANGLSLLELNLLTGVKHPLRVHLSKCINAPILGDDLYGPEVKASDKDIWSPTARHSRIYLHARELSFYRYLRTGSHRQIRITVAAPLPPLFLALCQEMGVQIADEWVHGAVRLKAVQRWKPAEEVLSSLEGHAGEGIRCSYDEPERQTQEWAVTKGVETQ</sequence>
<dbReference type="GO" id="GO:0160143">
    <property type="term" value="F:21S rRNA pseudouridine(2819) synthase activity"/>
    <property type="evidence" value="ECO:0007669"/>
    <property type="project" value="UniProtKB-EC"/>
</dbReference>
<comment type="subcellular location">
    <subcellularLocation>
        <location evidence="1">Mitochondrion</location>
    </subcellularLocation>
</comment>
<dbReference type="GO" id="GO:0003723">
    <property type="term" value="F:RNA binding"/>
    <property type="evidence" value="ECO:0007669"/>
    <property type="project" value="InterPro"/>
</dbReference>
<keyword evidence="14" id="KW-1185">Reference proteome</keyword>
<dbReference type="Gene3D" id="3.30.2350.10">
    <property type="entry name" value="Pseudouridine synthase"/>
    <property type="match status" value="1"/>
</dbReference>
<dbReference type="PANTHER" id="PTHR21600:SF81">
    <property type="entry name" value="21S RRNA PSEUDOURIDINE(2819) SYNTHASE"/>
    <property type="match status" value="1"/>
</dbReference>
<proteinExistence type="inferred from homology"/>
<evidence type="ECO:0000313" key="14">
    <source>
        <dbReference type="Proteomes" id="UP000305067"/>
    </source>
</evidence>
<comment type="similarity">
    <text evidence="2">Belongs to the pseudouridine synthase RluA family.</text>
</comment>
<evidence type="ECO:0000256" key="2">
    <source>
        <dbReference type="ARBA" id="ARBA00010876"/>
    </source>
</evidence>
<evidence type="ECO:0000256" key="8">
    <source>
        <dbReference type="ARBA" id="ARBA00040626"/>
    </source>
</evidence>
<dbReference type="SUPFAM" id="SSF55120">
    <property type="entry name" value="Pseudouridine synthase"/>
    <property type="match status" value="1"/>
</dbReference>
<dbReference type="CDD" id="cd02869">
    <property type="entry name" value="PseudoU_synth_RluA_like"/>
    <property type="match status" value="1"/>
</dbReference>
<dbReference type="Pfam" id="PF00849">
    <property type="entry name" value="PseudoU_synth_2"/>
    <property type="match status" value="1"/>
</dbReference>
<name>A0A5C3Q4D9_9AGAR</name>